<evidence type="ECO:0000256" key="1">
    <source>
        <dbReference type="SAM" id="Phobius"/>
    </source>
</evidence>
<organism evidence="2 3">
    <name type="scientific">Muribaculum gordoncarteri</name>
    <dbReference type="NCBI Taxonomy" id="2530390"/>
    <lineage>
        <taxon>Bacteria</taxon>
        <taxon>Pseudomonadati</taxon>
        <taxon>Bacteroidota</taxon>
        <taxon>Bacteroidia</taxon>
        <taxon>Bacteroidales</taxon>
        <taxon>Muribaculaceae</taxon>
        <taxon>Muribaculum</taxon>
    </lineage>
</organism>
<evidence type="ECO:0000313" key="3">
    <source>
        <dbReference type="Proteomes" id="UP000297031"/>
    </source>
</evidence>
<dbReference type="KEGG" id="mgod:E7746_12790"/>
<feature type="transmembrane region" description="Helical" evidence="1">
    <location>
        <begin position="60"/>
        <end position="79"/>
    </location>
</feature>
<evidence type="ECO:0000313" key="2">
    <source>
        <dbReference type="EMBL" id="QCD36694.1"/>
    </source>
</evidence>
<protein>
    <submittedName>
        <fullName evidence="2">DUF2752 domain-containing protein</fullName>
    </submittedName>
</protein>
<name>A0A4P7VQV4_9BACT</name>
<sequence length="85" mass="9734">MTGYKCPGCGSQRAIHAMLHGDALGAIRYNAMLLPAIPVVVLLFVAEFNRERWPRFYAKVNSRWMIWGCFIMVTAWWIGRNIADC</sequence>
<keyword evidence="1" id="KW-0472">Membrane</keyword>
<gene>
    <name evidence="2" type="ORF">E7746_12790</name>
</gene>
<keyword evidence="1" id="KW-1133">Transmembrane helix</keyword>
<dbReference type="AlphaFoldDB" id="A0A4P7VQV4"/>
<dbReference type="Pfam" id="PF10825">
    <property type="entry name" value="DUF2752"/>
    <property type="match status" value="1"/>
</dbReference>
<accession>A0A4P7VQV4</accession>
<dbReference type="EMBL" id="CP039393">
    <property type="protein sequence ID" value="QCD36694.1"/>
    <property type="molecule type" value="Genomic_DNA"/>
</dbReference>
<dbReference type="InterPro" id="IPR021215">
    <property type="entry name" value="DUF2752"/>
</dbReference>
<keyword evidence="1" id="KW-0812">Transmembrane</keyword>
<reference evidence="2 3" key="1">
    <citation type="submission" date="2019-02" db="EMBL/GenBank/DDBJ databases">
        <title>Isolation and identification of novel species under the genus Muribaculum.</title>
        <authorList>
            <person name="Miyake S."/>
            <person name="Ding Y."/>
            <person name="Low A."/>
            <person name="Soh M."/>
            <person name="Seedorf H."/>
        </authorList>
    </citation>
    <scope>NUCLEOTIDE SEQUENCE [LARGE SCALE GENOMIC DNA]</scope>
    <source>
        <strain evidence="2 3">TLL-A4</strain>
    </source>
</reference>
<proteinExistence type="predicted"/>
<feature type="transmembrane region" description="Helical" evidence="1">
    <location>
        <begin position="27"/>
        <end position="48"/>
    </location>
</feature>
<dbReference type="Proteomes" id="UP000297031">
    <property type="component" value="Chromosome"/>
</dbReference>
<keyword evidence="3" id="KW-1185">Reference proteome</keyword>
<dbReference type="OrthoDB" id="9815897at2"/>